<reference evidence="2 3" key="1">
    <citation type="journal article" date="2019" name="Nat. Ecol. Evol.">
        <title>Megaphylogeny resolves global patterns of mushroom evolution.</title>
        <authorList>
            <person name="Varga T."/>
            <person name="Krizsan K."/>
            <person name="Foldi C."/>
            <person name="Dima B."/>
            <person name="Sanchez-Garcia M."/>
            <person name="Sanchez-Ramirez S."/>
            <person name="Szollosi G.J."/>
            <person name="Szarkandi J.G."/>
            <person name="Papp V."/>
            <person name="Albert L."/>
            <person name="Andreopoulos W."/>
            <person name="Angelini C."/>
            <person name="Antonin V."/>
            <person name="Barry K.W."/>
            <person name="Bougher N.L."/>
            <person name="Buchanan P."/>
            <person name="Buyck B."/>
            <person name="Bense V."/>
            <person name="Catcheside P."/>
            <person name="Chovatia M."/>
            <person name="Cooper J."/>
            <person name="Damon W."/>
            <person name="Desjardin D."/>
            <person name="Finy P."/>
            <person name="Geml J."/>
            <person name="Haridas S."/>
            <person name="Hughes K."/>
            <person name="Justo A."/>
            <person name="Karasinski D."/>
            <person name="Kautmanova I."/>
            <person name="Kiss B."/>
            <person name="Kocsube S."/>
            <person name="Kotiranta H."/>
            <person name="LaButti K.M."/>
            <person name="Lechner B.E."/>
            <person name="Liimatainen K."/>
            <person name="Lipzen A."/>
            <person name="Lukacs Z."/>
            <person name="Mihaltcheva S."/>
            <person name="Morgado L.N."/>
            <person name="Niskanen T."/>
            <person name="Noordeloos M.E."/>
            <person name="Ohm R.A."/>
            <person name="Ortiz-Santana B."/>
            <person name="Ovrebo C."/>
            <person name="Racz N."/>
            <person name="Riley R."/>
            <person name="Savchenko A."/>
            <person name="Shiryaev A."/>
            <person name="Soop K."/>
            <person name="Spirin V."/>
            <person name="Szebenyi C."/>
            <person name="Tomsovsky M."/>
            <person name="Tulloss R.E."/>
            <person name="Uehling J."/>
            <person name="Grigoriev I.V."/>
            <person name="Vagvolgyi C."/>
            <person name="Papp T."/>
            <person name="Martin F.M."/>
            <person name="Miettinen O."/>
            <person name="Hibbett D.S."/>
            <person name="Nagy L.G."/>
        </authorList>
    </citation>
    <scope>NUCLEOTIDE SEQUENCE [LARGE SCALE GENOMIC DNA]</scope>
    <source>
        <strain evidence="2 3">FP101781</strain>
    </source>
</reference>
<sequence length="102" mass="11157">MTTDSERGSFGTEPSASNEISLVKSATFEVTWPSDSSARPHYVMYARLGQEQRAEASRVSGGERASHWILGNELSVFKSLAPSRSCPAQSSEMGSESERKRD</sequence>
<accession>A0A4Y7SJ83</accession>
<comment type="caution">
    <text evidence="2">The sequence shown here is derived from an EMBL/GenBank/DDBJ whole genome shotgun (WGS) entry which is preliminary data.</text>
</comment>
<feature type="region of interest" description="Disordered" evidence="1">
    <location>
        <begin position="81"/>
        <end position="102"/>
    </location>
</feature>
<keyword evidence="3" id="KW-1185">Reference proteome</keyword>
<evidence type="ECO:0000313" key="3">
    <source>
        <dbReference type="Proteomes" id="UP000298030"/>
    </source>
</evidence>
<evidence type="ECO:0000313" key="2">
    <source>
        <dbReference type="EMBL" id="TEB21895.1"/>
    </source>
</evidence>
<organism evidence="2 3">
    <name type="scientific">Coprinellus micaceus</name>
    <name type="common">Glistening ink-cap mushroom</name>
    <name type="synonym">Coprinus micaceus</name>
    <dbReference type="NCBI Taxonomy" id="71717"/>
    <lineage>
        <taxon>Eukaryota</taxon>
        <taxon>Fungi</taxon>
        <taxon>Dikarya</taxon>
        <taxon>Basidiomycota</taxon>
        <taxon>Agaricomycotina</taxon>
        <taxon>Agaricomycetes</taxon>
        <taxon>Agaricomycetidae</taxon>
        <taxon>Agaricales</taxon>
        <taxon>Agaricineae</taxon>
        <taxon>Psathyrellaceae</taxon>
        <taxon>Coprinellus</taxon>
    </lineage>
</organism>
<dbReference type="EMBL" id="QPFP01000100">
    <property type="protein sequence ID" value="TEB21895.1"/>
    <property type="molecule type" value="Genomic_DNA"/>
</dbReference>
<dbReference type="AlphaFoldDB" id="A0A4Y7SJ83"/>
<protein>
    <submittedName>
        <fullName evidence="2">Uncharacterized protein</fullName>
    </submittedName>
</protein>
<gene>
    <name evidence="2" type="ORF">FA13DRAFT_1741437</name>
</gene>
<evidence type="ECO:0000256" key="1">
    <source>
        <dbReference type="SAM" id="MobiDB-lite"/>
    </source>
</evidence>
<dbReference type="Proteomes" id="UP000298030">
    <property type="component" value="Unassembled WGS sequence"/>
</dbReference>
<name>A0A4Y7SJ83_COPMI</name>
<proteinExistence type="predicted"/>